<comment type="caution">
    <text evidence="9">The sequence shown here is derived from an EMBL/GenBank/DDBJ whole genome shotgun (WGS) entry which is preliminary data.</text>
</comment>
<dbReference type="InterPro" id="IPR033462">
    <property type="entry name" value="Cache_3-Cache_2"/>
</dbReference>
<dbReference type="PROSITE" id="PS50111">
    <property type="entry name" value="CHEMOTAXIS_TRANSDUC_2"/>
    <property type="match status" value="1"/>
</dbReference>
<evidence type="ECO:0000256" key="5">
    <source>
        <dbReference type="SAM" id="Coils"/>
    </source>
</evidence>
<dbReference type="RefSeq" id="WP_126505520.1">
    <property type="nucleotide sequence ID" value="NZ_RXNV01000003.1"/>
</dbReference>
<dbReference type="Proteomes" id="UP000282060">
    <property type="component" value="Unassembled WGS sequence"/>
</dbReference>
<dbReference type="PANTHER" id="PTHR32089">
    <property type="entry name" value="METHYL-ACCEPTING CHEMOTAXIS PROTEIN MCPB"/>
    <property type="match status" value="1"/>
</dbReference>
<dbReference type="Pfam" id="PF17201">
    <property type="entry name" value="Cache_3-Cache_2"/>
    <property type="match status" value="1"/>
</dbReference>
<dbReference type="Pfam" id="PF00015">
    <property type="entry name" value="MCPsignal"/>
    <property type="match status" value="1"/>
</dbReference>
<proteinExistence type="inferred from homology"/>
<dbReference type="PRINTS" id="PR00260">
    <property type="entry name" value="CHEMTRNSDUCR"/>
</dbReference>
<dbReference type="OrthoDB" id="9763018at2"/>
<dbReference type="PANTHER" id="PTHR32089:SF74">
    <property type="entry name" value="METHYL-ACCEPTING CHEMOTAXIS PROTEIN AER"/>
    <property type="match status" value="1"/>
</dbReference>
<evidence type="ECO:0000256" key="4">
    <source>
        <dbReference type="PROSITE-ProRule" id="PRU00284"/>
    </source>
</evidence>
<dbReference type="CDD" id="cd11386">
    <property type="entry name" value="MCP_signal"/>
    <property type="match status" value="1"/>
</dbReference>
<feature type="domain" description="Methyl-accepting transducer" evidence="7">
    <location>
        <begin position="395"/>
        <end position="631"/>
    </location>
</feature>
<feature type="transmembrane region" description="Helical" evidence="6">
    <location>
        <begin position="311"/>
        <end position="334"/>
    </location>
</feature>
<accession>A0A3S0IHD1</accession>
<dbReference type="InterPro" id="IPR004089">
    <property type="entry name" value="MCPsignal_dom"/>
</dbReference>
<reference evidence="9 10" key="1">
    <citation type="submission" date="2018-12" db="EMBL/GenBank/DDBJ databases">
        <authorList>
            <person name="Yu L."/>
        </authorList>
    </citation>
    <scope>NUCLEOTIDE SEQUENCE [LARGE SCALE GENOMIC DNA]</scope>
    <source>
        <strain evidence="9 10">HAW-EB5</strain>
    </source>
</reference>
<evidence type="ECO:0000256" key="6">
    <source>
        <dbReference type="SAM" id="Phobius"/>
    </source>
</evidence>
<keyword evidence="6" id="KW-1133">Transmembrane helix</keyword>
<dbReference type="CDD" id="cd06225">
    <property type="entry name" value="HAMP"/>
    <property type="match status" value="1"/>
</dbReference>
<comment type="subcellular location">
    <subcellularLocation>
        <location evidence="1">Membrane</location>
    </subcellularLocation>
</comment>
<feature type="domain" description="HAMP" evidence="8">
    <location>
        <begin position="335"/>
        <end position="390"/>
    </location>
</feature>
<evidence type="ECO:0000256" key="3">
    <source>
        <dbReference type="ARBA" id="ARBA00029447"/>
    </source>
</evidence>
<evidence type="ECO:0000259" key="7">
    <source>
        <dbReference type="PROSITE" id="PS50111"/>
    </source>
</evidence>
<dbReference type="SUPFAM" id="SSF103190">
    <property type="entry name" value="Sensory domain-like"/>
    <property type="match status" value="1"/>
</dbReference>
<dbReference type="EMBL" id="RXNV01000003">
    <property type="protein sequence ID" value="RTR32614.1"/>
    <property type="molecule type" value="Genomic_DNA"/>
</dbReference>
<evidence type="ECO:0000259" key="8">
    <source>
        <dbReference type="PROSITE" id="PS50885"/>
    </source>
</evidence>
<keyword evidence="6" id="KW-0812">Transmembrane</keyword>
<evidence type="ECO:0000256" key="2">
    <source>
        <dbReference type="ARBA" id="ARBA00023224"/>
    </source>
</evidence>
<dbReference type="FunFam" id="1.10.287.950:FF:000001">
    <property type="entry name" value="Methyl-accepting chemotaxis sensory transducer"/>
    <property type="match status" value="1"/>
</dbReference>
<sequence>MNYKNWPISQQIGTLALILTVLVFGITGSISYFTAADVLEEKAVTAMQAQMHGTSDLIEVQYGSLLTLARRSADVLRAMYPGQFRKPNKTVKVLGKITPALAHEKEQINASKSKVDRFSNLTGGTATVFVRDGDDFLRISTSLKKANGKRALGTYLGKSHPGYTALMSGQNYEGYAKLFGKDYMTVYRPITDVQGEIIGILYIGFDITESLTQLQQAMNKLKIEESGYFMIMRKSNQSVVAHPSVNSGEKMTPQMLGGLTIEQALTNNGSWEYINDNNEPMYAYSVNIPGWDWALVGFAKVSELNEESLKLLSINVAVSAVGIFLITLMLFLVLMKSLRPLKKLQQQLDLLGRGDLSQSFNRASNDSKNEVDMITISTSQMADSLRQLIMALQQSVSTLETQASEAQQTARLNGEEAQSLMAQTDQIATAIEEMSTSIRDVASHASEGANKSQQVDTASRQGHNQLTQVVNGLAELSHQLNNSHVSVENVTKESEAISQVTEVINGIAEQTNLLALNAAIEAARAGEQGRGFAVVADEVRTLAQRTQTSIHEIGLTITQLQSQVKTTAEQMGQSHQLGMASATQGEEAGIQLNQITESIGELAISSSSIASATEQQSAVADEITRNLHLITELAREGEQRAGENVDAAQGLSDLAIEIKQKISVFKA</sequence>
<evidence type="ECO:0000313" key="10">
    <source>
        <dbReference type="Proteomes" id="UP000282060"/>
    </source>
</evidence>
<dbReference type="InterPro" id="IPR003660">
    <property type="entry name" value="HAMP_dom"/>
</dbReference>
<name>A0A3S0IHD1_9GAMM</name>
<dbReference type="Gene3D" id="1.10.287.950">
    <property type="entry name" value="Methyl-accepting chemotaxis protein"/>
    <property type="match status" value="1"/>
</dbReference>
<dbReference type="SMART" id="SM00283">
    <property type="entry name" value="MA"/>
    <property type="match status" value="1"/>
</dbReference>
<comment type="similarity">
    <text evidence="3">Belongs to the methyl-accepting chemotaxis (MCP) protein family.</text>
</comment>
<dbReference type="InterPro" id="IPR029151">
    <property type="entry name" value="Sensor-like_sf"/>
</dbReference>
<dbReference type="GO" id="GO:0004888">
    <property type="term" value="F:transmembrane signaling receptor activity"/>
    <property type="evidence" value="ECO:0007669"/>
    <property type="project" value="InterPro"/>
</dbReference>
<evidence type="ECO:0000256" key="1">
    <source>
        <dbReference type="ARBA" id="ARBA00004370"/>
    </source>
</evidence>
<feature type="coiled-coil region" evidence="5">
    <location>
        <begin position="382"/>
        <end position="409"/>
    </location>
</feature>
<dbReference type="AlphaFoldDB" id="A0A3S0IHD1"/>
<evidence type="ECO:0000313" key="9">
    <source>
        <dbReference type="EMBL" id="RTR32614.1"/>
    </source>
</evidence>
<dbReference type="PROSITE" id="PS50885">
    <property type="entry name" value="HAMP"/>
    <property type="match status" value="1"/>
</dbReference>
<dbReference type="GO" id="GO:0016020">
    <property type="term" value="C:membrane"/>
    <property type="evidence" value="ECO:0007669"/>
    <property type="project" value="UniProtKB-SubCell"/>
</dbReference>
<gene>
    <name evidence="9" type="ORF">EKG39_09550</name>
</gene>
<feature type="transmembrane region" description="Helical" evidence="6">
    <location>
        <begin position="12"/>
        <end position="33"/>
    </location>
</feature>
<organism evidence="9 10">
    <name type="scientific">Shewanella atlantica</name>
    <dbReference type="NCBI Taxonomy" id="271099"/>
    <lineage>
        <taxon>Bacteria</taxon>
        <taxon>Pseudomonadati</taxon>
        <taxon>Pseudomonadota</taxon>
        <taxon>Gammaproteobacteria</taxon>
        <taxon>Alteromonadales</taxon>
        <taxon>Shewanellaceae</taxon>
        <taxon>Shewanella</taxon>
    </lineage>
</organism>
<dbReference type="InterPro" id="IPR004090">
    <property type="entry name" value="Chemotax_Me-accpt_rcpt"/>
</dbReference>
<dbReference type="GO" id="GO:0006935">
    <property type="term" value="P:chemotaxis"/>
    <property type="evidence" value="ECO:0007669"/>
    <property type="project" value="InterPro"/>
</dbReference>
<keyword evidence="10" id="KW-1185">Reference proteome</keyword>
<dbReference type="GO" id="GO:0007165">
    <property type="term" value="P:signal transduction"/>
    <property type="evidence" value="ECO:0007669"/>
    <property type="project" value="UniProtKB-KW"/>
</dbReference>
<keyword evidence="2 4" id="KW-0807">Transducer</keyword>
<dbReference type="Gene3D" id="3.30.450.20">
    <property type="entry name" value="PAS domain"/>
    <property type="match status" value="1"/>
</dbReference>
<protein>
    <submittedName>
        <fullName evidence="9">Methyl-accepting chemotaxis protein</fullName>
    </submittedName>
</protein>
<dbReference type="CDD" id="cd12912">
    <property type="entry name" value="PDC2_MCP_like"/>
    <property type="match status" value="1"/>
</dbReference>
<dbReference type="SUPFAM" id="SSF58104">
    <property type="entry name" value="Methyl-accepting chemotaxis protein (MCP) signaling domain"/>
    <property type="match status" value="1"/>
</dbReference>
<keyword evidence="6" id="KW-0472">Membrane</keyword>
<keyword evidence="5" id="KW-0175">Coiled coil</keyword>